<dbReference type="GO" id="GO:0032259">
    <property type="term" value="P:methylation"/>
    <property type="evidence" value="ECO:0007669"/>
    <property type="project" value="UniProtKB-KW"/>
</dbReference>
<dbReference type="GO" id="GO:0008168">
    <property type="term" value="F:methyltransferase activity"/>
    <property type="evidence" value="ECO:0007669"/>
    <property type="project" value="UniProtKB-KW"/>
</dbReference>
<keyword evidence="5" id="KW-0489">Methyltransferase</keyword>
<dbReference type="Gene3D" id="3.10.290.10">
    <property type="entry name" value="RNA-binding S4 domain"/>
    <property type="match status" value="1"/>
</dbReference>
<dbReference type="Pfam" id="PF01479">
    <property type="entry name" value="S4"/>
    <property type="match status" value="1"/>
</dbReference>
<evidence type="ECO:0000256" key="1">
    <source>
        <dbReference type="ARBA" id="ARBA00022884"/>
    </source>
</evidence>
<keyword evidence="1 3" id="KW-0694">RNA-binding</keyword>
<protein>
    <submittedName>
        <fullName evidence="5">TlyA family RNA methyltransferase</fullName>
    </submittedName>
</protein>
<dbReference type="InterPro" id="IPR036986">
    <property type="entry name" value="S4_RNA-bd_sf"/>
</dbReference>
<gene>
    <name evidence="5" type="ORF">FCU45_06270</name>
</gene>
<feature type="domain" description="RNA-binding S4" evidence="4">
    <location>
        <begin position="2"/>
        <end position="66"/>
    </location>
</feature>
<comment type="similarity">
    <text evidence="2">Belongs to the TlyA family.</text>
</comment>
<evidence type="ECO:0000256" key="3">
    <source>
        <dbReference type="PROSITE-ProRule" id="PRU00182"/>
    </source>
</evidence>
<dbReference type="SMART" id="SM00363">
    <property type="entry name" value="S4"/>
    <property type="match status" value="1"/>
</dbReference>
<dbReference type="CDD" id="cd00165">
    <property type="entry name" value="S4"/>
    <property type="match status" value="1"/>
</dbReference>
<evidence type="ECO:0000259" key="4">
    <source>
        <dbReference type="SMART" id="SM00363"/>
    </source>
</evidence>
<dbReference type="GO" id="GO:0003723">
    <property type="term" value="F:RNA binding"/>
    <property type="evidence" value="ECO:0007669"/>
    <property type="project" value="UniProtKB-KW"/>
</dbReference>
<dbReference type="Gene3D" id="3.40.50.150">
    <property type="entry name" value="Vaccinia Virus protein VP39"/>
    <property type="match status" value="1"/>
</dbReference>
<dbReference type="RefSeq" id="WP_137013425.1">
    <property type="nucleotide sequence ID" value="NZ_SZPX01000004.1"/>
</dbReference>
<evidence type="ECO:0000256" key="2">
    <source>
        <dbReference type="ARBA" id="ARBA00029460"/>
    </source>
</evidence>
<accession>A0A4U2Z839</accession>
<dbReference type="Proteomes" id="UP000309561">
    <property type="component" value="Unassembled WGS sequence"/>
</dbReference>
<name>A0A4U2Z839_9BACT</name>
<dbReference type="PROSITE" id="PS50889">
    <property type="entry name" value="S4"/>
    <property type="match status" value="1"/>
</dbReference>
<dbReference type="InterPro" id="IPR002942">
    <property type="entry name" value="S4_RNA-bd"/>
</dbReference>
<dbReference type="InterPro" id="IPR002877">
    <property type="entry name" value="RNA_MeTrfase_FtsJ_dom"/>
</dbReference>
<dbReference type="InterPro" id="IPR004538">
    <property type="entry name" value="Hemolysin_A/TlyA"/>
</dbReference>
<dbReference type="PANTHER" id="PTHR32319:SF0">
    <property type="entry name" value="BACTERIAL HEMOLYSIN-LIKE PROTEIN"/>
    <property type="match status" value="1"/>
</dbReference>
<organism evidence="5 6">
    <name type="scientific">Sulfurimonas crateris</name>
    <dbReference type="NCBI Taxonomy" id="2574727"/>
    <lineage>
        <taxon>Bacteria</taxon>
        <taxon>Pseudomonadati</taxon>
        <taxon>Campylobacterota</taxon>
        <taxon>Epsilonproteobacteria</taxon>
        <taxon>Campylobacterales</taxon>
        <taxon>Sulfurimonadaceae</taxon>
        <taxon>Sulfurimonas</taxon>
    </lineage>
</organism>
<evidence type="ECO:0000313" key="5">
    <source>
        <dbReference type="EMBL" id="TKI69660.1"/>
    </source>
</evidence>
<dbReference type="CDD" id="cd02440">
    <property type="entry name" value="AdoMet_MTases"/>
    <property type="match status" value="1"/>
</dbReference>
<comment type="caution">
    <text evidence="5">The sequence shown here is derived from an EMBL/GenBank/DDBJ whole genome shotgun (WGS) entry which is preliminary data.</text>
</comment>
<dbReference type="NCBIfam" id="TIGR00478">
    <property type="entry name" value="tly"/>
    <property type="match status" value="1"/>
</dbReference>
<dbReference type="EMBL" id="SZPX01000004">
    <property type="protein sequence ID" value="TKI69660.1"/>
    <property type="molecule type" value="Genomic_DNA"/>
</dbReference>
<dbReference type="OrthoDB" id="9784736at2"/>
<reference evidence="5 6" key="1">
    <citation type="submission" date="2019-04" db="EMBL/GenBank/DDBJ databases">
        <title>Sulfurimonas crateris sp. nov. a facultative anaerobic sulfur-oxidizing chemolithautotrophic bacterium isolated from a terrestrial mud vulcano.</title>
        <authorList>
            <person name="Ratnikova N.M."/>
            <person name="Slobodkin A.I."/>
            <person name="Merkel A.Y."/>
            <person name="Novikov A."/>
            <person name="Bonch-Osmolovskaya E.A."/>
            <person name="Slobodkina G.B."/>
        </authorList>
    </citation>
    <scope>NUCLEOTIDE SEQUENCE [LARGE SCALE GENOMIC DNA]</scope>
    <source>
        <strain evidence="5 6">SN118</strain>
    </source>
</reference>
<sequence length="240" mass="27077">MSRLDNYLVENSLCESRNKAQTLIKEGFVSVNGEQIIKASHKLKESDKVSVKEHKEYVSRAAFKLSAFLEELSLDVNGMIALDIGSSTGGFTQVLLEGGAKEVTAVDVGREQLHASLKNDERVHSYEGCDIREFESEKEFDIVVSDVAFISLLYILDAVDRLAKDKIILLFKPQFEVGREAKRDRNGVVTDEKVILQAMIKFEDACRLKGWKLVLKSPSKLTGKEGNLEYCYFFEKENRA</sequence>
<dbReference type="AlphaFoldDB" id="A0A4U2Z839"/>
<dbReference type="SUPFAM" id="SSF53335">
    <property type="entry name" value="S-adenosyl-L-methionine-dependent methyltransferases"/>
    <property type="match status" value="1"/>
</dbReference>
<dbReference type="InterPro" id="IPR047048">
    <property type="entry name" value="TlyA"/>
</dbReference>
<keyword evidence="6" id="KW-1185">Reference proteome</keyword>
<keyword evidence="5" id="KW-0808">Transferase</keyword>
<proteinExistence type="inferred from homology"/>
<dbReference type="PANTHER" id="PTHR32319">
    <property type="entry name" value="BACTERIAL HEMOLYSIN-LIKE PROTEIN"/>
    <property type="match status" value="1"/>
</dbReference>
<dbReference type="InterPro" id="IPR029063">
    <property type="entry name" value="SAM-dependent_MTases_sf"/>
</dbReference>
<evidence type="ECO:0000313" key="6">
    <source>
        <dbReference type="Proteomes" id="UP000309561"/>
    </source>
</evidence>
<dbReference type="Pfam" id="PF01728">
    <property type="entry name" value="FtsJ"/>
    <property type="match status" value="1"/>
</dbReference>